<dbReference type="CDD" id="cd24054">
    <property type="entry name" value="ASKHA_NBD_AaPPX-GppA_MtPPX2-like"/>
    <property type="match status" value="1"/>
</dbReference>
<dbReference type="SUPFAM" id="SSF53067">
    <property type="entry name" value="Actin-like ATPase domain"/>
    <property type="match status" value="2"/>
</dbReference>
<dbReference type="AlphaFoldDB" id="A0A849SWX0"/>
<evidence type="ECO:0000313" key="2">
    <source>
        <dbReference type="EMBL" id="NOT33639.1"/>
    </source>
</evidence>
<dbReference type="PANTHER" id="PTHR30005:SF0">
    <property type="entry name" value="RETROGRADE REGULATION PROTEIN 2"/>
    <property type="match status" value="1"/>
</dbReference>
<dbReference type="Pfam" id="PF02541">
    <property type="entry name" value="Ppx-GppA"/>
    <property type="match status" value="1"/>
</dbReference>
<dbReference type="EMBL" id="JABFRW010000060">
    <property type="protein sequence ID" value="NOT33639.1"/>
    <property type="molecule type" value="Genomic_DNA"/>
</dbReference>
<dbReference type="Gene3D" id="3.30.420.150">
    <property type="entry name" value="Exopolyphosphatase. Domain 2"/>
    <property type="match status" value="1"/>
</dbReference>
<feature type="domain" description="Ppx/GppA phosphatase N-terminal" evidence="1">
    <location>
        <begin position="11"/>
        <end position="287"/>
    </location>
</feature>
<gene>
    <name evidence="2" type="ORF">HOP12_05645</name>
</gene>
<accession>A0A849SWX0</accession>
<dbReference type="GO" id="GO:0006357">
    <property type="term" value="P:regulation of transcription by RNA polymerase II"/>
    <property type="evidence" value="ECO:0007669"/>
    <property type="project" value="TreeGrafter"/>
</dbReference>
<dbReference type="Proteomes" id="UP000580839">
    <property type="component" value="Unassembled WGS sequence"/>
</dbReference>
<evidence type="ECO:0000259" key="1">
    <source>
        <dbReference type="Pfam" id="PF02541"/>
    </source>
</evidence>
<sequence length="309" mass="32129">MAEVSGPEEDPSLTAVARAGEACRLGRGLDRTGLIEPEMAGRAADLVAEFLRRARAIGARRVIVGATAALRTASNGPEIAAGIERRCGVSVRVLSGEEEARLVYEAVVTGFGAAAWRSPCVVFDLGGGSTEVVSGLGRTPGRWTSLGFGAVTLTEKFLSGSPPSPDDQARLVAQVEAQIMRDCAYMPTATPILAGVGGTVTVLASLDRGLETYDPALLEGWLIETERLGALIEKVALSSEAERATWSVLGHGRSDIVAAGALVIQCLARRFSSRGLMCSTRGLRYGLARLAVREGQPLPDGGAPGEASG</sequence>
<dbReference type="InterPro" id="IPR003695">
    <property type="entry name" value="Ppx_GppA_N"/>
</dbReference>
<dbReference type="Gene3D" id="3.30.420.40">
    <property type="match status" value="1"/>
</dbReference>
<dbReference type="PANTHER" id="PTHR30005">
    <property type="entry name" value="EXOPOLYPHOSPHATASE"/>
    <property type="match status" value="1"/>
</dbReference>
<name>A0A849SWX0_UNCEI</name>
<protein>
    <recommendedName>
        <fullName evidence="1">Ppx/GppA phosphatase N-terminal domain-containing protein</fullName>
    </recommendedName>
</protein>
<proteinExistence type="predicted"/>
<comment type="caution">
    <text evidence="2">The sequence shown here is derived from an EMBL/GenBank/DDBJ whole genome shotgun (WGS) entry which is preliminary data.</text>
</comment>
<reference evidence="2 3" key="1">
    <citation type="submission" date="2020-04" db="EMBL/GenBank/DDBJ databases">
        <title>Metagenomic profiling of ammonia- and methane-oxidizing microorganisms in a Dutch drinking water treatment plant.</title>
        <authorList>
            <person name="Poghosyan L."/>
            <person name="Leucker S."/>
        </authorList>
    </citation>
    <scope>NUCLEOTIDE SEQUENCE [LARGE SCALE GENOMIC DNA]</scope>
    <source>
        <strain evidence="2">S-RSF-IL-03</strain>
    </source>
</reference>
<evidence type="ECO:0000313" key="3">
    <source>
        <dbReference type="Proteomes" id="UP000580839"/>
    </source>
</evidence>
<dbReference type="InterPro" id="IPR050273">
    <property type="entry name" value="GppA/Ppx_hydrolase"/>
</dbReference>
<organism evidence="2 3">
    <name type="scientific">Eiseniibacteriota bacterium</name>
    <dbReference type="NCBI Taxonomy" id="2212470"/>
    <lineage>
        <taxon>Bacteria</taxon>
        <taxon>Candidatus Eiseniibacteriota</taxon>
    </lineage>
</organism>
<dbReference type="InterPro" id="IPR043129">
    <property type="entry name" value="ATPase_NBD"/>
</dbReference>